<evidence type="ECO:0000313" key="3">
    <source>
        <dbReference type="EMBL" id="QIZ07023.1"/>
    </source>
</evidence>
<dbReference type="GO" id="GO:0005524">
    <property type="term" value="F:ATP binding"/>
    <property type="evidence" value="ECO:0007669"/>
    <property type="project" value="UniProtKB-UniRule"/>
</dbReference>
<gene>
    <name evidence="3" type="ORF">HFZ78_10185</name>
</gene>
<dbReference type="Pfam" id="PF14398">
    <property type="entry name" value="ATPgrasp_YheCD"/>
    <property type="match status" value="1"/>
</dbReference>
<protein>
    <recommendedName>
        <fullName evidence="2">ATP-grasp domain-containing protein</fullName>
    </recommendedName>
</protein>
<feature type="domain" description="ATP-grasp" evidence="2">
    <location>
        <begin position="123"/>
        <end position="345"/>
    </location>
</feature>
<dbReference type="InterPro" id="IPR011761">
    <property type="entry name" value="ATP-grasp"/>
</dbReference>
<dbReference type="AlphaFoldDB" id="A0A6H1P0E9"/>
<dbReference type="SUPFAM" id="SSF56059">
    <property type="entry name" value="Glutathione synthetase ATP-binding domain-like"/>
    <property type="match status" value="1"/>
</dbReference>
<keyword evidence="1" id="KW-0067">ATP-binding</keyword>
<dbReference type="EMBL" id="CP051128">
    <property type="protein sequence ID" value="QIZ07023.1"/>
    <property type="molecule type" value="Genomic_DNA"/>
</dbReference>
<evidence type="ECO:0000313" key="4">
    <source>
        <dbReference type="Proteomes" id="UP000501868"/>
    </source>
</evidence>
<reference evidence="3 4" key="2">
    <citation type="submission" date="2020-04" db="EMBL/GenBank/DDBJ databases">
        <authorList>
            <person name="Fomenkov A."/>
            <person name="Anton B.P."/>
            <person name="Roberts R.J."/>
        </authorList>
    </citation>
    <scope>NUCLEOTIDE SEQUENCE [LARGE SCALE GENOMIC DNA]</scope>
    <source>
        <strain evidence="3 4">S2</strain>
    </source>
</reference>
<name>A0A6H1P0E9_PRIMG</name>
<reference evidence="3 4" key="1">
    <citation type="submission" date="2020-04" db="EMBL/GenBank/DDBJ databases">
        <title>Genome-Wide Identification of 5-Methylcytosine Sites in Bacterial Genomes By High-Throughput Sequencing of MspJI Restriction Fragments.</title>
        <authorList>
            <person name="Wu V."/>
        </authorList>
    </citation>
    <scope>NUCLEOTIDE SEQUENCE [LARGE SCALE GENOMIC DNA]</scope>
    <source>
        <strain evidence="3 4">S2</strain>
    </source>
</reference>
<sequence length="348" mass="40464">MKANQAGPLIGIMSARKSNGSIAGNGPLFIALQKKLISLDGISFVFTPEDVDTDLITGYTYSPDKNHWVKEIFPYPNLVYNRVPFRKSEQNEHYQRFFSILKEKNIPFFNPCFIDKFELYELLKTHPFLQTFLPQTILIQQKKDLITFLQKQISIYLKPAQSSKGKGIFRLKLMGSSKLQLEGIYLQEIYKSFNHFWENWGKELLEKNYLAQEEITSAEYQGNRFDFRILAHADEGKYILTGIGIRQSQEQGITTHIPSGGRLLPYELLHTEKHDQFIETIIPYIGRALSERFGYFGEFSIDAGVSKTGQYYIYEVNSKPMSFDEHEIEEKKIEQLCRLFLQLSNYQN</sequence>
<keyword evidence="1" id="KW-0547">Nucleotide-binding</keyword>
<proteinExistence type="predicted"/>
<evidence type="ECO:0000259" key="2">
    <source>
        <dbReference type="PROSITE" id="PS50975"/>
    </source>
</evidence>
<dbReference type="PROSITE" id="PS50975">
    <property type="entry name" value="ATP_GRASP"/>
    <property type="match status" value="1"/>
</dbReference>
<dbReference type="InterPro" id="IPR026838">
    <property type="entry name" value="YheC/D"/>
</dbReference>
<evidence type="ECO:0000256" key="1">
    <source>
        <dbReference type="PROSITE-ProRule" id="PRU00409"/>
    </source>
</evidence>
<dbReference type="GO" id="GO:0046872">
    <property type="term" value="F:metal ion binding"/>
    <property type="evidence" value="ECO:0007669"/>
    <property type="project" value="InterPro"/>
</dbReference>
<organism evidence="3 4">
    <name type="scientific">Priestia megaterium</name>
    <name type="common">Bacillus megaterium</name>
    <dbReference type="NCBI Taxonomy" id="1404"/>
    <lineage>
        <taxon>Bacteria</taxon>
        <taxon>Bacillati</taxon>
        <taxon>Bacillota</taxon>
        <taxon>Bacilli</taxon>
        <taxon>Bacillales</taxon>
        <taxon>Bacillaceae</taxon>
        <taxon>Priestia</taxon>
    </lineage>
</organism>
<dbReference type="Proteomes" id="UP000501868">
    <property type="component" value="Chromosome"/>
</dbReference>
<accession>A0A6H1P0E9</accession>